<feature type="binding site" evidence="4">
    <location>
        <position position="367"/>
    </location>
    <ligand>
        <name>pyridoxal 5'-phosphate</name>
        <dbReference type="ChEBI" id="CHEBI:597326"/>
    </ligand>
</feature>
<evidence type="ECO:0000313" key="7">
    <source>
        <dbReference type="EMBL" id="KAL0635995.1"/>
    </source>
</evidence>
<comment type="cofactor">
    <cofactor evidence="4 5">
        <name>pyridoxal 5'-phosphate</name>
        <dbReference type="ChEBI" id="CHEBI:597326"/>
    </cofactor>
</comment>
<dbReference type="Pfam" id="PF00266">
    <property type="entry name" value="Aminotran_5"/>
    <property type="match status" value="1"/>
</dbReference>
<sequence length="515" mass="57489">MDITQLSGFIHGKRIIFEESNSNSKEYAAHLDSQDKLAHFKTEFLIPSKADLKDPHPEAKSTDQLNDPEDPCIYLCGNSLGLQPRRTRQLINDELTIWATRGVQGHFNHPLSRPWVSADEEVTRHMANLIGALPSEVAVMGTLTNNIHNLFASFYKPEKSGKGRYRVIIEGKAFPSDHYAIESQIQWHGLDPKDALVTIFPEGPGSILTTEQIFRVIDENASTTSILFLSGVQYYTGQAFDVKAITQHAQSKGIVVGWDFAHGAGNIILDLHEWGVDFAAWCSYKYLCSGPGGIAGIFVHKKHASPSRHRLAGWWGHDRVSRFNMENGLYSRSLLHTDERRHCADTFYFASPVFNAIPGAAGYQLSNPSILDLTALLSSLTLFSAATMPALRTKSILMTGYLEHLLNSQFRTFSPKPFTILTPFDPNARGAQLSLLFGEGLMMLVFDELLEKGVIVDERKPDVIRVAPCPLYNSFSDVWQFVQELRRAVESAQVLRAKGMSEREVDIRENGPTSP</sequence>
<keyword evidence="2 4" id="KW-0378">Hydrolase</keyword>
<keyword evidence="1 4" id="KW-0662">Pyridine nucleotide biosynthesis</keyword>
<feature type="domain" description="Aminotransferase class V" evidence="6">
    <location>
        <begin position="111"/>
        <end position="305"/>
    </location>
</feature>
<evidence type="ECO:0000256" key="1">
    <source>
        <dbReference type="ARBA" id="ARBA00022642"/>
    </source>
</evidence>
<gene>
    <name evidence="4 7" type="primary">BNA5</name>
    <name evidence="7" type="ORF">Q9L58_005024</name>
</gene>
<reference evidence="7 8" key="1">
    <citation type="submission" date="2024-02" db="EMBL/GenBank/DDBJ databases">
        <title>Discinaceae phylogenomics.</title>
        <authorList>
            <person name="Dirks A.C."/>
            <person name="James T.Y."/>
        </authorList>
    </citation>
    <scope>NUCLEOTIDE SEQUENCE [LARGE SCALE GENOMIC DNA]</scope>
    <source>
        <strain evidence="7 8">ACD0624</strain>
    </source>
</reference>
<dbReference type="InterPro" id="IPR015422">
    <property type="entry name" value="PyrdxlP-dep_Trfase_small"/>
</dbReference>
<keyword evidence="4 5" id="KW-0963">Cytoplasm</keyword>
<dbReference type="PANTHER" id="PTHR14084:SF0">
    <property type="entry name" value="KYNURENINASE"/>
    <property type="match status" value="1"/>
</dbReference>
<dbReference type="NCBIfam" id="TIGR01814">
    <property type="entry name" value="kynureninase"/>
    <property type="match status" value="1"/>
</dbReference>
<evidence type="ECO:0000256" key="5">
    <source>
        <dbReference type="PIRNR" id="PIRNR038800"/>
    </source>
</evidence>
<comment type="catalytic activity">
    <reaction evidence="5">
        <text>3-hydroxy-L-kynurenine + H2O = 3-hydroxyanthranilate + L-alanine + H(+)</text>
        <dbReference type="Rhea" id="RHEA:25143"/>
        <dbReference type="ChEBI" id="CHEBI:15377"/>
        <dbReference type="ChEBI" id="CHEBI:15378"/>
        <dbReference type="ChEBI" id="CHEBI:36559"/>
        <dbReference type="ChEBI" id="CHEBI:57972"/>
        <dbReference type="ChEBI" id="CHEBI:58125"/>
        <dbReference type="EC" id="3.7.1.3"/>
    </reaction>
</comment>
<comment type="function">
    <text evidence="4 5">Catalyzes the cleavage of L-kynurenine (L-Kyn) and L-3-hydroxykynurenine (L-3OHKyn) into anthranilic acid (AA) and 3-hydroxyanthranilic acid (3-OHAA), respectively.</text>
</comment>
<comment type="subcellular location">
    <subcellularLocation>
        <location evidence="4 5">Cytoplasm</location>
    </subcellularLocation>
</comment>
<evidence type="ECO:0000259" key="6">
    <source>
        <dbReference type="Pfam" id="PF00266"/>
    </source>
</evidence>
<dbReference type="Proteomes" id="UP001447188">
    <property type="component" value="Unassembled WGS sequence"/>
</dbReference>
<feature type="binding site" evidence="4">
    <location>
        <position position="144"/>
    </location>
    <ligand>
        <name>pyridoxal 5'-phosphate</name>
        <dbReference type="ChEBI" id="CHEBI:597326"/>
    </ligand>
</feature>
<feature type="binding site" evidence="4">
    <location>
        <position position="259"/>
    </location>
    <ligand>
        <name>pyridoxal 5'-phosphate</name>
        <dbReference type="ChEBI" id="CHEBI:597326"/>
    </ligand>
</feature>
<dbReference type="PIRSF" id="PIRSF038800">
    <property type="entry name" value="KYNU"/>
    <property type="match status" value="1"/>
</dbReference>
<dbReference type="EMBL" id="JBBBZM010000058">
    <property type="protein sequence ID" value="KAL0635995.1"/>
    <property type="molecule type" value="Genomic_DNA"/>
</dbReference>
<comment type="caution">
    <text evidence="7">The sequence shown here is derived from an EMBL/GenBank/DDBJ whole genome shotgun (WGS) entry which is preliminary data.</text>
</comment>
<keyword evidence="8" id="KW-1185">Reference proteome</keyword>
<feature type="binding site" evidence="4">
    <location>
        <position position="143"/>
    </location>
    <ligand>
        <name>pyridoxal 5'-phosphate</name>
        <dbReference type="ChEBI" id="CHEBI:597326"/>
    </ligand>
</feature>
<evidence type="ECO:0000256" key="3">
    <source>
        <dbReference type="ARBA" id="ARBA00022898"/>
    </source>
</evidence>
<comment type="subunit">
    <text evidence="4 5">Homodimer.</text>
</comment>
<accession>A0ABR3GJM4</accession>
<evidence type="ECO:0000256" key="4">
    <source>
        <dbReference type="HAMAP-Rule" id="MF_03017"/>
    </source>
</evidence>
<dbReference type="InterPro" id="IPR015424">
    <property type="entry name" value="PyrdxlP-dep_Trfase"/>
</dbReference>
<protein>
    <recommendedName>
        <fullName evidence="4 5">Kynureninase</fullName>
        <ecNumber evidence="4 5">3.7.1.3</ecNumber>
    </recommendedName>
    <alternativeName>
        <fullName evidence="4">Biosynthesis of nicotinic acid protein 5</fullName>
    </alternativeName>
    <alternativeName>
        <fullName evidence="4">L-kynurenine hydrolase</fullName>
    </alternativeName>
</protein>
<organism evidence="7 8">
    <name type="scientific">Discina gigas</name>
    <dbReference type="NCBI Taxonomy" id="1032678"/>
    <lineage>
        <taxon>Eukaryota</taxon>
        <taxon>Fungi</taxon>
        <taxon>Dikarya</taxon>
        <taxon>Ascomycota</taxon>
        <taxon>Pezizomycotina</taxon>
        <taxon>Pezizomycetes</taxon>
        <taxon>Pezizales</taxon>
        <taxon>Discinaceae</taxon>
        <taxon>Discina</taxon>
    </lineage>
</organism>
<feature type="modified residue" description="N6-(pyridoxal phosphate)lysine" evidence="4">
    <location>
        <position position="285"/>
    </location>
</feature>
<dbReference type="Gene3D" id="3.40.640.10">
    <property type="entry name" value="Type I PLP-dependent aspartate aminotransferase-like (Major domain)"/>
    <property type="match status" value="1"/>
</dbReference>
<proteinExistence type="inferred from homology"/>
<evidence type="ECO:0000256" key="2">
    <source>
        <dbReference type="ARBA" id="ARBA00022801"/>
    </source>
</evidence>
<feature type="binding site" evidence="4">
    <location>
        <begin position="174"/>
        <end position="177"/>
    </location>
    <ligand>
        <name>pyridoxal 5'-phosphate</name>
        <dbReference type="ChEBI" id="CHEBI:597326"/>
    </ligand>
</feature>
<dbReference type="HAMAP" id="MF_01970">
    <property type="entry name" value="Kynureninase"/>
    <property type="match status" value="1"/>
</dbReference>
<dbReference type="Pfam" id="PF22580">
    <property type="entry name" value="KYNU_C"/>
    <property type="match status" value="1"/>
</dbReference>
<name>A0ABR3GJM4_9PEZI</name>
<evidence type="ECO:0000313" key="8">
    <source>
        <dbReference type="Proteomes" id="UP001447188"/>
    </source>
</evidence>
<comment type="pathway">
    <text evidence="4 5">Cofactor biosynthesis; NAD(+) biosynthesis; quinolinate from L-kynurenine: step 2/3.</text>
</comment>
<dbReference type="InterPro" id="IPR000192">
    <property type="entry name" value="Aminotrans_V_dom"/>
</dbReference>
<dbReference type="SUPFAM" id="SSF53383">
    <property type="entry name" value="PLP-dependent transferases"/>
    <property type="match status" value="1"/>
</dbReference>
<dbReference type="Gene3D" id="3.90.1150.10">
    <property type="entry name" value="Aspartate Aminotransferase, domain 1"/>
    <property type="match status" value="1"/>
</dbReference>
<feature type="binding site" evidence="4">
    <location>
        <position position="262"/>
    </location>
    <ligand>
        <name>pyridoxal 5'-phosphate</name>
        <dbReference type="ChEBI" id="CHEBI:597326"/>
    </ligand>
</feature>
<feature type="binding site" evidence="4">
    <location>
        <position position="314"/>
    </location>
    <ligand>
        <name>pyridoxal 5'-phosphate</name>
        <dbReference type="ChEBI" id="CHEBI:597326"/>
    </ligand>
</feature>
<dbReference type="PANTHER" id="PTHR14084">
    <property type="entry name" value="KYNURENINASE"/>
    <property type="match status" value="1"/>
</dbReference>
<dbReference type="EC" id="3.7.1.3" evidence="4 5"/>
<dbReference type="GO" id="GO:0030429">
    <property type="term" value="F:kynureninase activity"/>
    <property type="evidence" value="ECO:0007669"/>
    <property type="project" value="UniProtKB-EC"/>
</dbReference>
<keyword evidence="3 4" id="KW-0663">Pyridoxal phosphate</keyword>
<feature type="binding site" evidence="4">
    <location>
        <position position="230"/>
    </location>
    <ligand>
        <name>pyridoxal 5'-phosphate</name>
        <dbReference type="ChEBI" id="CHEBI:597326"/>
    </ligand>
</feature>
<comment type="similarity">
    <text evidence="4 5">Belongs to the kynureninase family.</text>
</comment>
<feature type="binding site" evidence="4">
    <location>
        <position position="284"/>
    </location>
    <ligand>
        <name>pyridoxal 5'-phosphate</name>
        <dbReference type="ChEBI" id="CHEBI:597326"/>
    </ligand>
</feature>
<comment type="pathway">
    <text evidence="4 5">Amino-acid degradation; L-kynurenine degradation; L-alanine and anthranilate from L-kynurenine: step 1/1.</text>
</comment>
<comment type="catalytic activity">
    <reaction evidence="4 5">
        <text>L-kynurenine + H2O = anthranilate + L-alanine + H(+)</text>
        <dbReference type="Rhea" id="RHEA:16813"/>
        <dbReference type="ChEBI" id="CHEBI:15377"/>
        <dbReference type="ChEBI" id="CHEBI:15378"/>
        <dbReference type="ChEBI" id="CHEBI:16567"/>
        <dbReference type="ChEBI" id="CHEBI:57959"/>
        <dbReference type="ChEBI" id="CHEBI:57972"/>
        <dbReference type="EC" id="3.7.1.3"/>
    </reaction>
</comment>
<dbReference type="InterPro" id="IPR010111">
    <property type="entry name" value="Kynureninase"/>
</dbReference>
<dbReference type="InterPro" id="IPR015421">
    <property type="entry name" value="PyrdxlP-dep_Trfase_major"/>
</dbReference>